<proteinExistence type="predicted"/>
<evidence type="ECO:0000313" key="1">
    <source>
        <dbReference type="EMBL" id="GBL93159.1"/>
    </source>
</evidence>
<keyword evidence="2" id="KW-1185">Reference proteome</keyword>
<dbReference type="AlphaFoldDB" id="A0A4Y2BNH2"/>
<dbReference type="Proteomes" id="UP000499080">
    <property type="component" value="Unassembled WGS sequence"/>
</dbReference>
<accession>A0A4Y2BNH2</accession>
<comment type="caution">
    <text evidence="1">The sequence shown here is derived from an EMBL/GenBank/DDBJ whole genome shotgun (WGS) entry which is preliminary data.</text>
</comment>
<name>A0A4Y2BNH2_ARAVE</name>
<gene>
    <name evidence="1" type="ORF">AVEN_42622_1</name>
</gene>
<dbReference type="OrthoDB" id="6568111at2759"/>
<reference evidence="1 2" key="1">
    <citation type="journal article" date="2019" name="Sci. Rep.">
        <title>Orb-weaving spider Araneus ventricosus genome elucidates the spidroin gene catalogue.</title>
        <authorList>
            <person name="Kono N."/>
            <person name="Nakamura H."/>
            <person name="Ohtoshi R."/>
            <person name="Moran D.A.P."/>
            <person name="Shinohara A."/>
            <person name="Yoshida Y."/>
            <person name="Fujiwara M."/>
            <person name="Mori M."/>
            <person name="Tomita M."/>
            <person name="Arakawa K."/>
        </authorList>
    </citation>
    <scope>NUCLEOTIDE SEQUENCE [LARGE SCALE GENOMIC DNA]</scope>
</reference>
<evidence type="ECO:0000313" key="2">
    <source>
        <dbReference type="Proteomes" id="UP000499080"/>
    </source>
</evidence>
<organism evidence="1 2">
    <name type="scientific">Araneus ventricosus</name>
    <name type="common">Orbweaver spider</name>
    <name type="synonym">Epeira ventricosa</name>
    <dbReference type="NCBI Taxonomy" id="182803"/>
    <lineage>
        <taxon>Eukaryota</taxon>
        <taxon>Metazoa</taxon>
        <taxon>Ecdysozoa</taxon>
        <taxon>Arthropoda</taxon>
        <taxon>Chelicerata</taxon>
        <taxon>Arachnida</taxon>
        <taxon>Araneae</taxon>
        <taxon>Araneomorphae</taxon>
        <taxon>Entelegynae</taxon>
        <taxon>Araneoidea</taxon>
        <taxon>Araneidae</taxon>
        <taxon>Araneus</taxon>
    </lineage>
</organism>
<dbReference type="EMBL" id="BGPR01000092">
    <property type="protein sequence ID" value="GBL93159.1"/>
    <property type="molecule type" value="Genomic_DNA"/>
</dbReference>
<sequence length="90" mass="9998">MLSNVVILLSENIPTALKSQELLQKFKREVWSHPPNKQDLVPNLCSKCLYGTTFCSNSDVKTAAENWLNGQGPDFNKAGETSWSCVQINA</sequence>
<protein>
    <submittedName>
        <fullName evidence="1">Uncharacterized protein</fullName>
    </submittedName>
</protein>